<evidence type="ECO:0000313" key="5">
    <source>
        <dbReference type="Proteomes" id="UP000093226"/>
    </source>
</evidence>
<reference evidence="3" key="2">
    <citation type="submission" date="2016-03" db="EMBL/GenBank/DDBJ databases">
        <authorList>
            <person name="Ploux O."/>
        </authorList>
    </citation>
    <scope>NUCLEOTIDE SEQUENCE</scope>
    <source>
        <strain evidence="3">NBRC 105008</strain>
    </source>
</reference>
<keyword evidence="1" id="KW-0812">Transmembrane</keyword>
<dbReference type="Proteomes" id="UP000182367">
    <property type="component" value="Unassembled WGS sequence"/>
</dbReference>
<evidence type="ECO:0000313" key="3">
    <source>
        <dbReference type="EMBL" id="OCB72980.1"/>
    </source>
</evidence>
<reference evidence="2 7" key="4">
    <citation type="submission" date="2019-07" db="EMBL/GenBank/DDBJ databases">
        <title>Whole genome shotgun sequence of Flavobacterium glycines NBRC 105008.</title>
        <authorList>
            <person name="Hosoyama A."/>
            <person name="Uohara A."/>
            <person name="Ohji S."/>
            <person name="Ichikawa N."/>
        </authorList>
    </citation>
    <scope>NUCLEOTIDE SEQUENCE [LARGE SCALE GENOMIC DNA]</scope>
    <source>
        <strain evidence="2 7">NBRC 105008</strain>
    </source>
</reference>
<feature type="transmembrane region" description="Helical" evidence="1">
    <location>
        <begin position="98"/>
        <end position="118"/>
    </location>
</feature>
<gene>
    <name evidence="3" type="ORF">FBGL_04400</name>
    <name evidence="2" type="ORF">FGL01_10040</name>
    <name evidence="4" type="ORF">SAMN05192550_0706</name>
</gene>
<keyword evidence="1" id="KW-1133">Transmembrane helix</keyword>
<feature type="transmembrane region" description="Helical" evidence="1">
    <location>
        <begin position="61"/>
        <end position="78"/>
    </location>
</feature>
<name>A0A1B9DTH3_9FLAO</name>
<organism evidence="3 5">
    <name type="scientific">Flavobacterium glycines</name>
    <dbReference type="NCBI Taxonomy" id="551990"/>
    <lineage>
        <taxon>Bacteria</taxon>
        <taxon>Pseudomonadati</taxon>
        <taxon>Bacteroidota</taxon>
        <taxon>Flavobacteriia</taxon>
        <taxon>Flavobacteriales</taxon>
        <taxon>Flavobacteriaceae</taxon>
        <taxon>Flavobacterium</taxon>
    </lineage>
</organism>
<keyword evidence="6" id="KW-1185">Reference proteome</keyword>
<evidence type="ECO:0000313" key="7">
    <source>
        <dbReference type="Proteomes" id="UP000321579"/>
    </source>
</evidence>
<dbReference type="AlphaFoldDB" id="A0A1B9DTH3"/>
<reference evidence="5" key="1">
    <citation type="submission" date="2016-03" db="EMBL/GenBank/DDBJ databases">
        <title>Draft genome sequence of Paenibacillus glacialis DSM 22343.</title>
        <authorList>
            <person name="Shin S.-K."/>
            <person name="Yi H."/>
        </authorList>
    </citation>
    <scope>NUCLEOTIDE SEQUENCE [LARGE SCALE GENOMIC DNA]</scope>
    <source>
        <strain evidence="5">NBRC 105008</strain>
    </source>
</reference>
<dbReference type="OrthoDB" id="776025at2"/>
<comment type="caution">
    <text evidence="3">The sequence shown here is derived from an EMBL/GenBank/DDBJ whole genome shotgun (WGS) entry which is preliminary data.</text>
</comment>
<protein>
    <submittedName>
        <fullName evidence="3">Uncharacterized protein</fullName>
    </submittedName>
</protein>
<reference evidence="4 6" key="3">
    <citation type="submission" date="2016-10" db="EMBL/GenBank/DDBJ databases">
        <authorList>
            <person name="Varghese N."/>
            <person name="Submissions S."/>
        </authorList>
    </citation>
    <scope>NUCLEOTIDE SEQUENCE [LARGE SCALE GENOMIC DNA]</scope>
    <source>
        <strain evidence="4 6">Gm-149</strain>
    </source>
</reference>
<dbReference type="EMBL" id="LVEO01000008">
    <property type="protein sequence ID" value="OCB72980.1"/>
    <property type="molecule type" value="Genomic_DNA"/>
</dbReference>
<evidence type="ECO:0000313" key="4">
    <source>
        <dbReference type="EMBL" id="SDI74573.1"/>
    </source>
</evidence>
<dbReference type="STRING" id="551990.SAMN05192550_0706"/>
<sequence>MKNIFDYTYFRTAKRHFKRDGVEAFTAVLTISFIVFLYCIPLYSFLIDILNFKLTHSYDKIILSFIGLFIFFSTKRRYKGKYFTYRDKWINETKREKLLGELFIVFFFFSPLLIMFIMQHFCAF</sequence>
<accession>A0A1B9DTH3</accession>
<evidence type="ECO:0000313" key="6">
    <source>
        <dbReference type="Proteomes" id="UP000182367"/>
    </source>
</evidence>
<evidence type="ECO:0000256" key="1">
    <source>
        <dbReference type="SAM" id="Phobius"/>
    </source>
</evidence>
<dbReference type="RefSeq" id="WP_066325708.1">
    <property type="nucleotide sequence ID" value="NZ_BJVF01000001.1"/>
</dbReference>
<keyword evidence="1" id="KW-0472">Membrane</keyword>
<dbReference type="EMBL" id="FNEO01000001">
    <property type="protein sequence ID" value="SDI74573.1"/>
    <property type="molecule type" value="Genomic_DNA"/>
</dbReference>
<proteinExistence type="predicted"/>
<dbReference type="Proteomes" id="UP000321579">
    <property type="component" value="Unassembled WGS sequence"/>
</dbReference>
<dbReference type="EMBL" id="BJVF01000001">
    <property type="protein sequence ID" value="GEL10265.1"/>
    <property type="molecule type" value="Genomic_DNA"/>
</dbReference>
<evidence type="ECO:0000313" key="2">
    <source>
        <dbReference type="EMBL" id="GEL10265.1"/>
    </source>
</evidence>
<feature type="transmembrane region" description="Helical" evidence="1">
    <location>
        <begin position="21"/>
        <end position="46"/>
    </location>
</feature>
<dbReference type="Proteomes" id="UP000093226">
    <property type="component" value="Unassembled WGS sequence"/>
</dbReference>